<dbReference type="PANTHER" id="PTHR10629:SF52">
    <property type="entry name" value="DNA (CYTOSINE-5)-METHYLTRANSFERASE 1"/>
    <property type="match status" value="1"/>
</dbReference>
<evidence type="ECO:0000313" key="8">
    <source>
        <dbReference type="Proteomes" id="UP000800094"/>
    </source>
</evidence>
<evidence type="ECO:0000256" key="6">
    <source>
        <dbReference type="SAM" id="MobiDB-lite"/>
    </source>
</evidence>
<feature type="compositionally biased region" description="Low complexity" evidence="6">
    <location>
        <begin position="40"/>
        <end position="55"/>
    </location>
</feature>
<dbReference type="Gene3D" id="3.90.120.10">
    <property type="entry name" value="DNA Methylase, subunit A, domain 2"/>
    <property type="match status" value="1"/>
</dbReference>
<dbReference type="GO" id="GO:0044027">
    <property type="term" value="P:negative regulation of gene expression via chromosomal CpG island methylation"/>
    <property type="evidence" value="ECO:0007669"/>
    <property type="project" value="TreeGrafter"/>
</dbReference>
<evidence type="ECO:0000313" key="7">
    <source>
        <dbReference type="EMBL" id="KAF2257180.1"/>
    </source>
</evidence>
<feature type="region of interest" description="Disordered" evidence="6">
    <location>
        <begin position="278"/>
        <end position="309"/>
    </location>
</feature>
<dbReference type="GO" id="GO:0003677">
    <property type="term" value="F:DNA binding"/>
    <property type="evidence" value="ECO:0007669"/>
    <property type="project" value="TreeGrafter"/>
</dbReference>
<dbReference type="OrthoDB" id="414133at2759"/>
<gene>
    <name evidence="7" type="ORF">BU26DRAFT_473920</name>
</gene>
<organism evidence="7 8">
    <name type="scientific">Trematosphaeria pertusa</name>
    <dbReference type="NCBI Taxonomy" id="390896"/>
    <lineage>
        <taxon>Eukaryota</taxon>
        <taxon>Fungi</taxon>
        <taxon>Dikarya</taxon>
        <taxon>Ascomycota</taxon>
        <taxon>Pezizomycotina</taxon>
        <taxon>Dothideomycetes</taxon>
        <taxon>Pleosporomycetidae</taxon>
        <taxon>Pleosporales</taxon>
        <taxon>Massarineae</taxon>
        <taxon>Trematosphaeriaceae</taxon>
        <taxon>Trematosphaeria</taxon>
    </lineage>
</organism>
<dbReference type="EC" id="2.1.1.37" evidence="1"/>
<keyword evidence="3 5" id="KW-0808">Transferase</keyword>
<dbReference type="GO" id="GO:0032259">
    <property type="term" value="P:methylation"/>
    <property type="evidence" value="ECO:0007669"/>
    <property type="project" value="UniProtKB-KW"/>
</dbReference>
<accession>A0A6A6J5L9</accession>
<dbReference type="InterPro" id="IPR001525">
    <property type="entry name" value="C5_MeTfrase"/>
</dbReference>
<dbReference type="Pfam" id="PF00145">
    <property type="entry name" value="DNA_methylase"/>
    <property type="match status" value="1"/>
</dbReference>
<dbReference type="GeneID" id="54578814"/>
<protein>
    <recommendedName>
        <fullName evidence="1">DNA (cytosine-5-)-methyltransferase</fullName>
        <ecNumber evidence="1">2.1.1.37</ecNumber>
    </recommendedName>
</protein>
<evidence type="ECO:0000256" key="2">
    <source>
        <dbReference type="ARBA" id="ARBA00022603"/>
    </source>
</evidence>
<evidence type="ECO:0000256" key="5">
    <source>
        <dbReference type="PROSITE-ProRule" id="PRU01016"/>
    </source>
</evidence>
<dbReference type="PROSITE" id="PS00095">
    <property type="entry name" value="C5_MTASE_2"/>
    <property type="match status" value="1"/>
</dbReference>
<dbReference type="Gene3D" id="3.40.50.150">
    <property type="entry name" value="Vaccinia Virus protein VP39"/>
    <property type="match status" value="1"/>
</dbReference>
<feature type="active site" evidence="5">
    <location>
        <position position="390"/>
    </location>
</feature>
<dbReference type="PROSITE" id="PS51679">
    <property type="entry name" value="SAM_MT_C5"/>
    <property type="match status" value="1"/>
</dbReference>
<dbReference type="SUPFAM" id="SSF53335">
    <property type="entry name" value="S-adenosyl-L-methionine-dependent methyltransferases"/>
    <property type="match status" value="1"/>
</dbReference>
<keyword evidence="8" id="KW-1185">Reference proteome</keyword>
<evidence type="ECO:0000256" key="4">
    <source>
        <dbReference type="ARBA" id="ARBA00022691"/>
    </source>
</evidence>
<dbReference type="InterPro" id="IPR031303">
    <property type="entry name" value="C5_meth_CS"/>
</dbReference>
<sequence length="736" mass="82288">MASPRGNPFVLISDDDDTEVIADSSDEVELLDYDVEDASDSSSSPSSRGKQGPSSEVFKNSHIRLPDLEEEEQILTDGAVIKIGSTWELRDPSERPEDQLHSGDFLRVQHIIRNVQTDEVRLRGFRLRRTKYHGQIFDWKTNELVMILHVDEHDTRSPFIQGMIDVPVKDLLRIRDCVLTDKPYPLLSFRNDLNAGLYHAKTKQEVKEHIFHHNRLVCRHVNVLVIHKNGKPYGGIVRHVYSHEADARPSSSSASPSQSSRDTSISIEEEGDVVIVSHREANSKRKRRARSDSIELLEQPTPPKRPKFPTTRVRYTFGDCFCGAGGASQGAKQAGLIVTWGLDNDEAAIEAYGRNHCGALPFHCDAHNFPPKGATKGVLKVDILHLSPPCCYCTWDGPNDQANYEAIYTVGPILAKCKPRVATLEQTFGLATSTEHKKNFLLLMNDIIRAGYDLRYTLVDMSDFGLPQCRKRLLIIAARRGTPLPPFPKPTHGTRATGLKRFVSVADALQPLERLGDRALNDEYHRPQDLKPKNKTPYNPYTSFLKGCVTTSGGENYHYSGTRRYTAREMSLLQTFHLKYRFSGSRTQAIKQIGNAFPPVMAEALYREIARTLEAFDHGLIGAEDIIDDLDAFLEKKGVVLPESLSASQSAYSAASSSPKSPYRYLVRNDSSSVLGTTNKTSSIFGRKNNIEPAASSSNKATRSVSLPFRAFRSRQQVLVEAELAKENGELIELEE</sequence>
<dbReference type="AlphaFoldDB" id="A0A6A6J5L9"/>
<dbReference type="PRINTS" id="PR00105">
    <property type="entry name" value="C5METTRFRASE"/>
</dbReference>
<name>A0A6A6J5L9_9PLEO</name>
<dbReference type="InterPro" id="IPR050390">
    <property type="entry name" value="C5-Methyltransferase"/>
</dbReference>
<dbReference type="RefSeq" id="XP_033692184.1">
    <property type="nucleotide sequence ID" value="XM_033825484.1"/>
</dbReference>
<dbReference type="Proteomes" id="UP000800094">
    <property type="component" value="Unassembled WGS sequence"/>
</dbReference>
<reference evidence="7" key="1">
    <citation type="journal article" date="2020" name="Stud. Mycol.">
        <title>101 Dothideomycetes genomes: a test case for predicting lifestyles and emergence of pathogens.</title>
        <authorList>
            <person name="Haridas S."/>
            <person name="Albert R."/>
            <person name="Binder M."/>
            <person name="Bloem J."/>
            <person name="Labutti K."/>
            <person name="Salamov A."/>
            <person name="Andreopoulos B."/>
            <person name="Baker S."/>
            <person name="Barry K."/>
            <person name="Bills G."/>
            <person name="Bluhm B."/>
            <person name="Cannon C."/>
            <person name="Castanera R."/>
            <person name="Culley D."/>
            <person name="Daum C."/>
            <person name="Ezra D."/>
            <person name="Gonzalez J."/>
            <person name="Henrissat B."/>
            <person name="Kuo A."/>
            <person name="Liang C."/>
            <person name="Lipzen A."/>
            <person name="Lutzoni F."/>
            <person name="Magnuson J."/>
            <person name="Mondo S."/>
            <person name="Nolan M."/>
            <person name="Ohm R."/>
            <person name="Pangilinan J."/>
            <person name="Park H.-J."/>
            <person name="Ramirez L."/>
            <person name="Alfaro M."/>
            <person name="Sun H."/>
            <person name="Tritt A."/>
            <person name="Yoshinaga Y."/>
            <person name="Zwiers L.-H."/>
            <person name="Turgeon B."/>
            <person name="Goodwin S."/>
            <person name="Spatafora J."/>
            <person name="Crous P."/>
            <person name="Grigoriev I."/>
        </authorList>
    </citation>
    <scope>NUCLEOTIDE SEQUENCE</scope>
    <source>
        <strain evidence="7">CBS 122368</strain>
    </source>
</reference>
<feature type="region of interest" description="Disordered" evidence="6">
    <location>
        <begin position="25"/>
        <end position="60"/>
    </location>
</feature>
<dbReference type="InterPro" id="IPR029063">
    <property type="entry name" value="SAM-dependent_MTases_sf"/>
</dbReference>
<dbReference type="EMBL" id="ML987189">
    <property type="protein sequence ID" value="KAF2257180.1"/>
    <property type="molecule type" value="Genomic_DNA"/>
</dbReference>
<feature type="region of interest" description="Disordered" evidence="6">
    <location>
        <begin position="244"/>
        <end position="266"/>
    </location>
</feature>
<comment type="similarity">
    <text evidence="5">Belongs to the class I-like SAM-binding methyltransferase superfamily. C5-methyltransferase family.</text>
</comment>
<keyword evidence="2 5" id="KW-0489">Methyltransferase</keyword>
<dbReference type="GO" id="GO:0003886">
    <property type="term" value="F:DNA (cytosine-5-)-methyltransferase activity"/>
    <property type="evidence" value="ECO:0007669"/>
    <property type="project" value="UniProtKB-EC"/>
</dbReference>
<dbReference type="GO" id="GO:0005634">
    <property type="term" value="C:nucleus"/>
    <property type="evidence" value="ECO:0007669"/>
    <property type="project" value="TreeGrafter"/>
</dbReference>
<keyword evidence="4 5" id="KW-0949">S-adenosyl-L-methionine</keyword>
<evidence type="ECO:0000256" key="3">
    <source>
        <dbReference type="ARBA" id="ARBA00022679"/>
    </source>
</evidence>
<feature type="compositionally biased region" description="Low complexity" evidence="6">
    <location>
        <begin position="248"/>
        <end position="264"/>
    </location>
</feature>
<feature type="compositionally biased region" description="Acidic residues" evidence="6">
    <location>
        <begin position="25"/>
        <end position="39"/>
    </location>
</feature>
<proteinExistence type="inferred from homology"/>
<dbReference type="PANTHER" id="PTHR10629">
    <property type="entry name" value="CYTOSINE-SPECIFIC METHYLTRANSFERASE"/>
    <property type="match status" value="1"/>
</dbReference>
<evidence type="ECO:0000256" key="1">
    <source>
        <dbReference type="ARBA" id="ARBA00011975"/>
    </source>
</evidence>